<protein>
    <submittedName>
        <fullName evidence="1">Uncharacterized protein</fullName>
    </submittedName>
</protein>
<gene>
    <name evidence="1" type="ORF">PLEPLA_LOCUS24721</name>
</gene>
<accession>A0A9N7YTM1</accession>
<proteinExistence type="predicted"/>
<evidence type="ECO:0000313" key="2">
    <source>
        <dbReference type="Proteomes" id="UP001153269"/>
    </source>
</evidence>
<evidence type="ECO:0000313" key="1">
    <source>
        <dbReference type="EMBL" id="CAB1436688.1"/>
    </source>
</evidence>
<dbReference type="AlphaFoldDB" id="A0A9N7YTM1"/>
<comment type="caution">
    <text evidence="1">The sequence shown here is derived from an EMBL/GenBank/DDBJ whole genome shotgun (WGS) entry which is preliminary data.</text>
</comment>
<dbReference type="EMBL" id="CADEAL010001924">
    <property type="protein sequence ID" value="CAB1436688.1"/>
    <property type="molecule type" value="Genomic_DNA"/>
</dbReference>
<dbReference type="Proteomes" id="UP001153269">
    <property type="component" value="Unassembled WGS sequence"/>
</dbReference>
<name>A0A9N7YTM1_PLEPL</name>
<reference evidence="1" key="1">
    <citation type="submission" date="2020-03" db="EMBL/GenBank/DDBJ databases">
        <authorList>
            <person name="Weist P."/>
        </authorList>
    </citation>
    <scope>NUCLEOTIDE SEQUENCE</scope>
</reference>
<keyword evidence="2" id="KW-1185">Reference proteome</keyword>
<organism evidence="1 2">
    <name type="scientific">Pleuronectes platessa</name>
    <name type="common">European plaice</name>
    <dbReference type="NCBI Taxonomy" id="8262"/>
    <lineage>
        <taxon>Eukaryota</taxon>
        <taxon>Metazoa</taxon>
        <taxon>Chordata</taxon>
        <taxon>Craniata</taxon>
        <taxon>Vertebrata</taxon>
        <taxon>Euteleostomi</taxon>
        <taxon>Actinopterygii</taxon>
        <taxon>Neopterygii</taxon>
        <taxon>Teleostei</taxon>
        <taxon>Neoteleostei</taxon>
        <taxon>Acanthomorphata</taxon>
        <taxon>Carangaria</taxon>
        <taxon>Pleuronectiformes</taxon>
        <taxon>Pleuronectoidei</taxon>
        <taxon>Pleuronectidae</taxon>
        <taxon>Pleuronectes</taxon>
    </lineage>
</organism>
<sequence>MRSGAVKFSYSLHRQCRHSSYRQTPECCSTDTRLMVLPCVKDIEKALARPPAWTPSSLSLVLLMCETTTESSFSIGLTDLSDPDDVYTTTNYRRKKNRAPTNLCFRLKVISTDGIKVSPKLGKVSVAADRADVSWRKLKWF</sequence>